<evidence type="ECO:0000313" key="8">
    <source>
        <dbReference type="Proteomes" id="UP001596547"/>
    </source>
</evidence>
<dbReference type="Pfam" id="PF00005">
    <property type="entry name" value="ABC_tran"/>
    <property type="match status" value="1"/>
</dbReference>
<proteinExistence type="inferred from homology"/>
<evidence type="ECO:0000256" key="5">
    <source>
        <dbReference type="ARBA" id="ARBA00022970"/>
    </source>
</evidence>
<sequence>MAGLTVDAIDTYYGQSQVLHDVSLNVDDGEVVALLGRNGAGKTTTLRSVAGIAPPRSGRIQYDGDDITKLSTFEIIRRGIGYVPEDRQVWEPLTVAENLEMPAGRGGEWTVKDAYDLFPTLSDLREAKAGDLSGGEQQMLVIARGLLGGTDLLLLDEPSEGLAPQIVADVRDALVDLKDDLTILIVEQNVKLALAIADRVYVLANGRIVYESVVDNLDADDPALREHIAV</sequence>
<dbReference type="Gene3D" id="3.40.50.300">
    <property type="entry name" value="P-loop containing nucleotide triphosphate hydrolases"/>
    <property type="match status" value="1"/>
</dbReference>
<accession>A0ABD6ACY9</accession>
<evidence type="ECO:0000256" key="1">
    <source>
        <dbReference type="ARBA" id="ARBA00005417"/>
    </source>
</evidence>
<dbReference type="PANTHER" id="PTHR43820">
    <property type="entry name" value="HIGH-AFFINITY BRANCHED-CHAIN AMINO ACID TRANSPORT ATP-BINDING PROTEIN LIVF"/>
    <property type="match status" value="1"/>
</dbReference>
<gene>
    <name evidence="7" type="ORF">ACFQPE_15640</name>
</gene>
<evidence type="ECO:0000256" key="4">
    <source>
        <dbReference type="ARBA" id="ARBA00022840"/>
    </source>
</evidence>
<dbReference type="EMBL" id="JBHTBF010000003">
    <property type="protein sequence ID" value="MFC7318216.1"/>
    <property type="molecule type" value="Genomic_DNA"/>
</dbReference>
<keyword evidence="3" id="KW-0547">Nucleotide-binding</keyword>
<dbReference type="InterPro" id="IPR027417">
    <property type="entry name" value="P-loop_NTPase"/>
</dbReference>
<dbReference type="PANTHER" id="PTHR43820:SF2">
    <property type="entry name" value="ABC TRANSPORTER ATP-BINDING PROTEIN"/>
    <property type="match status" value="1"/>
</dbReference>
<evidence type="ECO:0000256" key="3">
    <source>
        <dbReference type="ARBA" id="ARBA00022741"/>
    </source>
</evidence>
<reference evidence="7 8" key="1">
    <citation type="journal article" date="2019" name="Int. J. Syst. Evol. Microbiol.">
        <title>The Global Catalogue of Microorganisms (GCM) 10K type strain sequencing project: providing services to taxonomists for standard genome sequencing and annotation.</title>
        <authorList>
            <consortium name="The Broad Institute Genomics Platform"/>
            <consortium name="The Broad Institute Genome Sequencing Center for Infectious Disease"/>
            <person name="Wu L."/>
            <person name="Ma J."/>
        </authorList>
    </citation>
    <scope>NUCLEOTIDE SEQUENCE [LARGE SCALE GENOMIC DNA]</scope>
    <source>
        <strain evidence="7 8">PSR21</strain>
    </source>
</reference>
<dbReference type="SUPFAM" id="SSF52540">
    <property type="entry name" value="P-loop containing nucleoside triphosphate hydrolases"/>
    <property type="match status" value="1"/>
</dbReference>
<comment type="caution">
    <text evidence="7">The sequence shown here is derived from an EMBL/GenBank/DDBJ whole genome shotgun (WGS) entry which is preliminary data.</text>
</comment>
<protein>
    <submittedName>
        <fullName evidence="7">ABC transporter ATP-binding protein</fullName>
    </submittedName>
</protein>
<dbReference type="AlphaFoldDB" id="A0ABD6ACY9"/>
<dbReference type="GO" id="GO:0005524">
    <property type="term" value="F:ATP binding"/>
    <property type="evidence" value="ECO:0007669"/>
    <property type="project" value="UniProtKB-KW"/>
</dbReference>
<evidence type="ECO:0000259" key="6">
    <source>
        <dbReference type="PROSITE" id="PS50893"/>
    </source>
</evidence>
<organism evidence="7 8">
    <name type="scientific">Halomarina halobia</name>
    <dbReference type="NCBI Taxonomy" id="3033386"/>
    <lineage>
        <taxon>Archaea</taxon>
        <taxon>Methanobacteriati</taxon>
        <taxon>Methanobacteriota</taxon>
        <taxon>Stenosarchaea group</taxon>
        <taxon>Halobacteria</taxon>
        <taxon>Halobacteriales</taxon>
        <taxon>Natronomonadaceae</taxon>
        <taxon>Halomarina</taxon>
    </lineage>
</organism>
<feature type="domain" description="ABC transporter" evidence="6">
    <location>
        <begin position="4"/>
        <end position="230"/>
    </location>
</feature>
<name>A0ABD6ACY9_9EURY</name>
<dbReference type="SMART" id="SM00382">
    <property type="entry name" value="AAA"/>
    <property type="match status" value="1"/>
</dbReference>
<dbReference type="InterPro" id="IPR052156">
    <property type="entry name" value="BCAA_Transport_ATP-bd_LivF"/>
</dbReference>
<dbReference type="GO" id="GO:0006865">
    <property type="term" value="P:amino acid transport"/>
    <property type="evidence" value="ECO:0007669"/>
    <property type="project" value="UniProtKB-KW"/>
</dbReference>
<dbReference type="RefSeq" id="WP_276305988.1">
    <property type="nucleotide sequence ID" value="NZ_CP119993.1"/>
</dbReference>
<keyword evidence="8" id="KW-1185">Reference proteome</keyword>
<dbReference type="InterPro" id="IPR003439">
    <property type="entry name" value="ABC_transporter-like_ATP-bd"/>
</dbReference>
<dbReference type="GeneID" id="79317611"/>
<comment type="similarity">
    <text evidence="1">Belongs to the ABC transporter superfamily.</text>
</comment>
<keyword evidence="4 7" id="KW-0067">ATP-binding</keyword>
<dbReference type="PROSITE" id="PS50893">
    <property type="entry name" value="ABC_TRANSPORTER_2"/>
    <property type="match status" value="1"/>
</dbReference>
<dbReference type="InterPro" id="IPR003593">
    <property type="entry name" value="AAA+_ATPase"/>
</dbReference>
<evidence type="ECO:0000313" key="7">
    <source>
        <dbReference type="EMBL" id="MFC7318216.1"/>
    </source>
</evidence>
<dbReference type="PROSITE" id="PS00211">
    <property type="entry name" value="ABC_TRANSPORTER_1"/>
    <property type="match status" value="1"/>
</dbReference>
<dbReference type="Proteomes" id="UP001596547">
    <property type="component" value="Unassembled WGS sequence"/>
</dbReference>
<keyword evidence="5" id="KW-0029">Amino-acid transport</keyword>
<dbReference type="InterPro" id="IPR017871">
    <property type="entry name" value="ABC_transporter-like_CS"/>
</dbReference>
<evidence type="ECO:0000256" key="2">
    <source>
        <dbReference type="ARBA" id="ARBA00022448"/>
    </source>
</evidence>
<keyword evidence="2" id="KW-0813">Transport</keyword>
<dbReference type="CDD" id="cd03224">
    <property type="entry name" value="ABC_TM1139_LivF_branched"/>
    <property type="match status" value="1"/>
</dbReference>